<dbReference type="InterPro" id="IPR008942">
    <property type="entry name" value="ENTH_VHS"/>
</dbReference>
<evidence type="ECO:0000313" key="1">
    <source>
        <dbReference type="EMBL" id="ETO31466.1"/>
    </source>
</evidence>
<dbReference type="Gene3D" id="1.25.40.90">
    <property type="match status" value="1"/>
</dbReference>
<gene>
    <name evidence="1" type="ORF">RFI_05656</name>
</gene>
<feature type="non-terminal residue" evidence="1">
    <location>
        <position position="1"/>
    </location>
</feature>
<evidence type="ECO:0000313" key="2">
    <source>
        <dbReference type="Proteomes" id="UP000023152"/>
    </source>
</evidence>
<keyword evidence="2" id="KW-1185">Reference proteome</keyword>
<dbReference type="Proteomes" id="UP000023152">
    <property type="component" value="Unassembled WGS sequence"/>
</dbReference>
<sequence>LKIQKKKKKKKKERFDYAIEHRPQFGVMSYTGCLKFLRSGSTARENVMNSAINLSGYVNDIATLTSNKEVPEFVKNKEQHASRLISGAFDPRVFHAIHNVLIYRLNDTTGKNFQHGLMSLFLLRHFLKKSTDRFVVTVTNVFFPIIVELTRYKHSNERIEHEFNFILFFF</sequence>
<dbReference type="AlphaFoldDB" id="X6NZS3"/>
<accession>X6NZS3</accession>
<reference evidence="1 2" key="1">
    <citation type="journal article" date="2013" name="Curr. Biol.">
        <title>The Genome of the Foraminiferan Reticulomyxa filosa.</title>
        <authorList>
            <person name="Glockner G."/>
            <person name="Hulsmann N."/>
            <person name="Schleicher M."/>
            <person name="Noegel A.A."/>
            <person name="Eichinger L."/>
            <person name="Gallinger C."/>
            <person name="Pawlowski J."/>
            <person name="Sierra R."/>
            <person name="Euteneuer U."/>
            <person name="Pillet L."/>
            <person name="Moustafa A."/>
            <person name="Platzer M."/>
            <person name="Groth M."/>
            <person name="Szafranski K."/>
            <person name="Schliwa M."/>
        </authorList>
    </citation>
    <scope>NUCLEOTIDE SEQUENCE [LARGE SCALE GENOMIC DNA]</scope>
</reference>
<dbReference type="EMBL" id="ASPP01004915">
    <property type="protein sequence ID" value="ETO31466.1"/>
    <property type="molecule type" value="Genomic_DNA"/>
</dbReference>
<proteinExistence type="predicted"/>
<protein>
    <submittedName>
        <fullName evidence="1">Uncharacterized protein</fullName>
    </submittedName>
</protein>
<organism evidence="1 2">
    <name type="scientific">Reticulomyxa filosa</name>
    <dbReference type="NCBI Taxonomy" id="46433"/>
    <lineage>
        <taxon>Eukaryota</taxon>
        <taxon>Sar</taxon>
        <taxon>Rhizaria</taxon>
        <taxon>Retaria</taxon>
        <taxon>Foraminifera</taxon>
        <taxon>Monothalamids</taxon>
        <taxon>Reticulomyxidae</taxon>
        <taxon>Reticulomyxa</taxon>
    </lineage>
</organism>
<name>X6NZS3_RETFI</name>
<dbReference type="SUPFAM" id="SSF48464">
    <property type="entry name" value="ENTH/VHS domain"/>
    <property type="match status" value="1"/>
</dbReference>
<comment type="caution">
    <text evidence="1">The sequence shown here is derived from an EMBL/GenBank/DDBJ whole genome shotgun (WGS) entry which is preliminary data.</text>
</comment>